<keyword evidence="2 5" id="KW-0812">Transmembrane</keyword>
<dbReference type="EMBL" id="SCLX01000105">
    <property type="protein sequence ID" value="RXF55121.1"/>
    <property type="molecule type" value="Genomic_DNA"/>
</dbReference>
<feature type="transmembrane region" description="Helical" evidence="5">
    <location>
        <begin position="16"/>
        <end position="36"/>
    </location>
</feature>
<comment type="subcellular location">
    <subcellularLocation>
        <location evidence="1">Cell membrane</location>
        <topology evidence="1">Multi-pass membrane protein</topology>
    </subcellularLocation>
</comment>
<dbReference type="Gene3D" id="3.40.50.300">
    <property type="entry name" value="P-loop containing nucleotide triphosphate hydrolases"/>
    <property type="match status" value="1"/>
</dbReference>
<dbReference type="AlphaFoldDB" id="A0A4Q0LLQ9"/>
<dbReference type="SUPFAM" id="SSF90123">
    <property type="entry name" value="ABC transporter transmembrane region"/>
    <property type="match status" value="1"/>
</dbReference>
<keyword evidence="3 5" id="KW-1133">Transmembrane helix</keyword>
<dbReference type="GO" id="GO:0015421">
    <property type="term" value="F:ABC-type oligopeptide transporter activity"/>
    <property type="evidence" value="ECO:0007669"/>
    <property type="project" value="TreeGrafter"/>
</dbReference>
<dbReference type="PROSITE" id="PS50929">
    <property type="entry name" value="ABC_TM1F"/>
    <property type="match status" value="1"/>
</dbReference>
<dbReference type="InterPro" id="IPR011527">
    <property type="entry name" value="ABC1_TM_dom"/>
</dbReference>
<evidence type="ECO:0000256" key="4">
    <source>
        <dbReference type="ARBA" id="ARBA00023136"/>
    </source>
</evidence>
<reference evidence="8 9" key="1">
    <citation type="submission" date="2019-01" db="EMBL/GenBank/DDBJ databases">
        <title>The genome sequence of Lactobacillus crispatus L49.</title>
        <authorList>
            <person name="Zhong J."/>
            <person name="Zhang J."/>
        </authorList>
    </citation>
    <scope>NUCLEOTIDE SEQUENCE [LARGE SCALE GENOMIC DNA]</scope>
    <source>
        <strain evidence="8 9">L49</strain>
    </source>
</reference>
<accession>A0A4Q0LLQ9</accession>
<dbReference type="GO" id="GO:0005524">
    <property type="term" value="F:ATP binding"/>
    <property type="evidence" value="ECO:0007669"/>
    <property type="project" value="UniProtKB-KW"/>
</dbReference>
<dbReference type="EMBL" id="CP047415">
    <property type="protein sequence ID" value="QLL74869.1"/>
    <property type="molecule type" value="Genomic_DNA"/>
</dbReference>
<proteinExistence type="predicted"/>
<feature type="transmembrane region" description="Helical" evidence="5">
    <location>
        <begin position="245"/>
        <end position="264"/>
    </location>
</feature>
<protein>
    <submittedName>
        <fullName evidence="8">ABC transporter ATP-binding protein</fullName>
    </submittedName>
    <submittedName>
        <fullName evidence="7">ATP-binding cassette domain-containing protein</fullName>
    </submittedName>
</protein>
<dbReference type="PANTHER" id="PTHR43394:SF1">
    <property type="entry name" value="ATP-BINDING CASSETTE SUB-FAMILY B MEMBER 10, MITOCHONDRIAL"/>
    <property type="match status" value="1"/>
</dbReference>
<evidence type="ECO:0000256" key="3">
    <source>
        <dbReference type="ARBA" id="ARBA00022989"/>
    </source>
</evidence>
<feature type="domain" description="ABC transmembrane type-1" evidence="6">
    <location>
        <begin position="17"/>
        <end position="299"/>
    </location>
</feature>
<dbReference type="GO" id="GO:0016887">
    <property type="term" value="F:ATP hydrolysis activity"/>
    <property type="evidence" value="ECO:0007669"/>
    <property type="project" value="InterPro"/>
</dbReference>
<evidence type="ECO:0000313" key="9">
    <source>
        <dbReference type="Proteomes" id="UP000289808"/>
    </source>
</evidence>
<dbReference type="Proteomes" id="UP000510660">
    <property type="component" value="Chromosome"/>
</dbReference>
<dbReference type="SUPFAM" id="SSF52540">
    <property type="entry name" value="P-loop containing nucleoside triphosphate hydrolases"/>
    <property type="match status" value="1"/>
</dbReference>
<dbReference type="RefSeq" id="WP_005720034.1">
    <property type="nucleotide sequence ID" value="NZ_CP046589.1"/>
</dbReference>
<evidence type="ECO:0000256" key="5">
    <source>
        <dbReference type="SAM" id="Phobius"/>
    </source>
</evidence>
<evidence type="ECO:0000256" key="2">
    <source>
        <dbReference type="ARBA" id="ARBA00022692"/>
    </source>
</evidence>
<keyword evidence="4 5" id="KW-0472">Membrane</keyword>
<feature type="transmembrane region" description="Helical" evidence="5">
    <location>
        <begin position="156"/>
        <end position="174"/>
    </location>
</feature>
<keyword evidence="8" id="KW-0067">ATP-binding</keyword>
<dbReference type="InterPro" id="IPR039421">
    <property type="entry name" value="Type_1_exporter"/>
</dbReference>
<feature type="transmembrane region" description="Helical" evidence="5">
    <location>
        <begin position="56"/>
        <end position="74"/>
    </location>
</feature>
<dbReference type="InterPro" id="IPR027417">
    <property type="entry name" value="P-loop_NTPase"/>
</dbReference>
<evidence type="ECO:0000259" key="6">
    <source>
        <dbReference type="PROSITE" id="PS50929"/>
    </source>
</evidence>
<evidence type="ECO:0000313" key="8">
    <source>
        <dbReference type="EMBL" id="RXF55121.1"/>
    </source>
</evidence>
<evidence type="ECO:0000313" key="7">
    <source>
        <dbReference type="EMBL" id="QLL74869.1"/>
    </source>
</evidence>
<evidence type="ECO:0000256" key="1">
    <source>
        <dbReference type="ARBA" id="ARBA00004651"/>
    </source>
</evidence>
<reference evidence="7 10" key="2">
    <citation type="submission" date="2020-01" db="EMBL/GenBank/DDBJ databases">
        <title>Complete and circular genome sequences of six lactobacillus isolates from horses.</title>
        <authorList>
            <person name="Hassan H.M."/>
        </authorList>
    </citation>
    <scope>NUCLEOTIDE SEQUENCE [LARGE SCALE GENOMIC DNA]</scope>
    <source>
        <strain evidence="7 10">1D</strain>
    </source>
</reference>
<name>A0A4Q0LLQ9_9LACO</name>
<evidence type="ECO:0000313" key="10">
    <source>
        <dbReference type="Proteomes" id="UP000510660"/>
    </source>
</evidence>
<feature type="transmembrane region" description="Helical" evidence="5">
    <location>
        <begin position="124"/>
        <end position="150"/>
    </location>
</feature>
<dbReference type="InterPro" id="IPR003439">
    <property type="entry name" value="ABC_transporter-like_ATP-bd"/>
</dbReference>
<organism evidence="8 9">
    <name type="scientific">Lactobacillus crispatus</name>
    <dbReference type="NCBI Taxonomy" id="47770"/>
    <lineage>
        <taxon>Bacteria</taxon>
        <taxon>Bacillati</taxon>
        <taxon>Bacillota</taxon>
        <taxon>Bacilli</taxon>
        <taxon>Lactobacillales</taxon>
        <taxon>Lactobacillaceae</taxon>
        <taxon>Lactobacillus</taxon>
    </lineage>
</organism>
<dbReference type="InterPro" id="IPR036640">
    <property type="entry name" value="ABC1_TM_sf"/>
</dbReference>
<keyword evidence="8" id="KW-0547">Nucleotide-binding</keyword>
<dbReference type="Proteomes" id="UP000289808">
    <property type="component" value="Unassembled WGS sequence"/>
</dbReference>
<dbReference type="Pfam" id="PF00664">
    <property type="entry name" value="ABC_membrane"/>
    <property type="match status" value="1"/>
</dbReference>
<dbReference type="Gene3D" id="1.20.1560.10">
    <property type="entry name" value="ABC transporter type 1, transmembrane domain"/>
    <property type="match status" value="1"/>
</dbReference>
<dbReference type="Pfam" id="PF00005">
    <property type="entry name" value="ABC_tran"/>
    <property type="match status" value="1"/>
</dbReference>
<sequence>MHTIFSKIDKKYKIEYWLLLGMNIISTGILTFNVYLEGILLNSLVYKADRAAFVRSIVLITTLSLIRLLLSYFMNKIQILRFREINMEVNDVIMKELYVKDTLAVTKMNSVQTADRITEDTTEVLTFLFQTINQIISIALSSILIFTYLFMAGSGFLLLIAILLPAYSLIYLFLRPKIFEVSLKLKEAYNKYFSGFTEWLSRYIEVKGNRREKIETERWSNTKRTLLGVAKRDFLLNLNMSNSEIVLQLIFQLVLFINGGLSVISGKMTIGSFSIIFQYFNQLLGQVDEIFSILFKFESFKVAWMRINNILTMKNEQDGRKIISKINLIQVHDFNIYLDEKTPLFTQNFSANFVTPGFYIVRGRNGIGKSTLLRTIIGLYTPKKEGKITINGIDADLINKRKLRESNISCLFQDIPLPNCSVRDYLGSYSDKSQVYKSEYFAKVFDSPQFRIEKILDREMSELSTGEIQLVKLYSAVLKTGAQCFLLDEPLANIYPELQSDLLKLLQEIAQVNLVIIISHDLKLNENTKNIRIE</sequence>
<dbReference type="PANTHER" id="PTHR43394">
    <property type="entry name" value="ATP-DEPENDENT PERMEASE MDL1, MITOCHONDRIAL"/>
    <property type="match status" value="1"/>
</dbReference>
<gene>
    <name evidence="8" type="ORF">ERD32_11310</name>
    <name evidence="7" type="ORF">GTO85_11270</name>
</gene>
<dbReference type="GO" id="GO:0005886">
    <property type="term" value="C:plasma membrane"/>
    <property type="evidence" value="ECO:0007669"/>
    <property type="project" value="UniProtKB-SubCell"/>
</dbReference>